<comment type="caution">
    <text evidence="1">The sequence shown here is derived from an EMBL/GenBank/DDBJ whole genome shotgun (WGS) entry which is preliminary data.</text>
</comment>
<protein>
    <submittedName>
        <fullName evidence="1">Uncharacterized protein</fullName>
    </submittedName>
</protein>
<keyword evidence="2" id="KW-1185">Reference proteome</keyword>
<reference evidence="1 2" key="1">
    <citation type="submission" date="2024-02" db="EMBL/GenBank/DDBJ databases">
        <title>A Gaetbulibacter species isolated from tidal flats and genomic insights of their niches.</title>
        <authorList>
            <person name="Ye Y."/>
        </authorList>
    </citation>
    <scope>NUCLEOTIDE SEQUENCE [LARGE SCALE GENOMIC DNA]</scope>
    <source>
        <strain evidence="1 2">KYW382</strain>
    </source>
</reference>
<organism evidence="1 2">
    <name type="scientific">Gaetbulibacter aestuarii</name>
    <dbReference type="NCBI Taxonomy" id="1502358"/>
    <lineage>
        <taxon>Bacteria</taxon>
        <taxon>Pseudomonadati</taxon>
        <taxon>Bacteroidota</taxon>
        <taxon>Flavobacteriia</taxon>
        <taxon>Flavobacteriales</taxon>
        <taxon>Flavobacteriaceae</taxon>
        <taxon>Gaetbulibacter</taxon>
    </lineage>
</organism>
<name>A0ABW7N354_9FLAO</name>
<dbReference type="Proteomes" id="UP001610100">
    <property type="component" value="Unassembled WGS sequence"/>
</dbReference>
<accession>A0ABW7N354</accession>
<evidence type="ECO:0000313" key="2">
    <source>
        <dbReference type="Proteomes" id="UP001610100"/>
    </source>
</evidence>
<dbReference type="EMBL" id="JBAWKB010000002">
    <property type="protein sequence ID" value="MFH6772047.1"/>
    <property type="molecule type" value="Genomic_DNA"/>
</dbReference>
<dbReference type="Pfam" id="PF18849">
    <property type="entry name" value="baeRF_family7"/>
    <property type="match status" value="1"/>
</dbReference>
<gene>
    <name evidence="1" type="ORF">V8G58_08885</name>
</gene>
<dbReference type="InterPro" id="IPR040837">
    <property type="entry name" value="Bact_RF_family7"/>
</dbReference>
<proteinExistence type="predicted"/>
<evidence type="ECO:0000313" key="1">
    <source>
        <dbReference type="EMBL" id="MFH6772047.1"/>
    </source>
</evidence>
<sequence length="384" mass="44218">MKNLNKKIIEDLASVHHAECISVYIPTHRYGSAVLEQEDHLRLKNELRNLKDILQALGFQDKVITEKIKPITRLIDDNAFWREQSAGLAIFLSDTVFETIRLNFSPESFVYVNASFYLKPLIVHYAEPFDFYILQLESDKAKLFEIENDTITERVIEDLMPLVLEETVGYDFKENHLQYHSVQQGSKTLQMHGSGAGKDDSGLEIQKFFRAVNKGILPILNTAQRPLVICGLEHLCATYKKINSYPGLFHKFLPNLKPDENLEVLKAKAQHVLAPLRRTRFQNDLKSFKDKLYTPETAFDMKTIFKAMFHKKVAILFLEKGYESWGTFNPETNDLVIAKKHVSPNVSLTNLACVTLFLQGRKIYELDREDLPFSASSWNAILYQ</sequence>
<dbReference type="RefSeq" id="WP_344741304.1">
    <property type="nucleotide sequence ID" value="NZ_BAABAY010000002.1"/>
</dbReference>